<dbReference type="PANTHER" id="PTHR12897:SF4">
    <property type="entry name" value="REGULATOR OF MON1-CCZ1 COMPLEX"/>
    <property type="match status" value="1"/>
</dbReference>
<gene>
    <name evidence="4" type="ORF">SASPL_120904</name>
</gene>
<feature type="domain" description="Regulator of MON1-CCZ1 complex N-terminal" evidence="3">
    <location>
        <begin position="262"/>
        <end position="378"/>
    </location>
</feature>
<feature type="compositionally biased region" description="Low complexity" evidence="1">
    <location>
        <begin position="729"/>
        <end position="743"/>
    </location>
</feature>
<feature type="domain" description="Mic1" evidence="2">
    <location>
        <begin position="755"/>
        <end position="936"/>
    </location>
</feature>
<dbReference type="InterPro" id="IPR040371">
    <property type="entry name" value="RMC1"/>
</dbReference>
<dbReference type="SUPFAM" id="SSF50978">
    <property type="entry name" value="WD40 repeat-like"/>
    <property type="match status" value="1"/>
</dbReference>
<dbReference type="InterPro" id="IPR049040">
    <property type="entry name" value="RMC1_N"/>
</dbReference>
<evidence type="ECO:0000259" key="3">
    <source>
        <dbReference type="Pfam" id="PF21029"/>
    </source>
</evidence>
<dbReference type="Pfam" id="PF07035">
    <property type="entry name" value="RMC1_C"/>
    <property type="match status" value="1"/>
</dbReference>
<sequence>MQLLASPEPSLSLSPSGDAVAPTPLASASRSIACAASGSSVPVAWWVSRCCPKETFGAPSLMVALVIFRVEDSNAKDVVEERVCYYKPVTPFWCCFVIGYLSSELVVQAAGCTSCAPSLFVNLLHTSLLYCGCTRRIATIDGSGRREQAIHLMKDKNYATTSLLKRILLNCSAQAKQYGSCVSARVPEVEKDMCLKEFIVLKNCMQNVLRGKGDNLKNVNLHNMTGESSSSALSYSSGSNALSHVYIQYPPLRCHVPASRSLFYDDGNKLILALTPNQVFSWKTATYNPYAAPSSDQISEGPVLSIRYSLDLKLLAIQRSSHEIQIWNKDTGDTFSQKCRPESESILGFFWTDCPTCDIVFVKTSGLDLYTYGTESRNLQLVQTKKQSISWYIYTHESRLVLLASGMQCKSFTGFQLSSAGIIRLPKFEMVMAKPEANSNPILAAEDVHIITVYGRLYCLQFDKVAMLLRLYRFYRDAVVQQGSLPVYSDRIAVSVVDNVLLVHQAEAKVVIVYDIYADSKVPISAPLPLCLRGYSRASVASFHTSTKTSGASESKNLSATEETIYGDQWQFLVPDLVLDVSNGSLWKISLDLEASLGISASSSEVQLILEFLQRRKLDAEKAKQLSLAIVRTIILERKPVPMVARAMDVLLAAYSQAIKTGSYNKRSITEEISPSNAPNAAVGETITGTDVSRSINQEPKSVTQKDSSNRSIVATSESDGSIEKTETGDLLEPGLLGGEDLPAGTSQTHGPTNNQLNSSATQRKQSAVTSSAATSPADFYSHVFSPIVEEMMGDGSYLTAIIAEFLRSCSLEKLKVYPNTYVLLVQILARDERYAELELFIMNKIIEHSKEVALQLLDSGRQNQQIRKLGQDILRQLSLHHDYVLLLVQDGYYLEALRYARKNKVTTVRPSLFLEAAYVSKDPQHLAAVLRFFSDFIPGFKSSPDHNTYHRFVAELNSSVTG</sequence>
<dbReference type="AlphaFoldDB" id="A0A8X8XV49"/>
<dbReference type="PANTHER" id="PTHR12897">
    <property type="entry name" value="COLON CANCER-ASSOCIATED PROTEIN MIC1"/>
    <property type="match status" value="1"/>
</dbReference>
<accession>A0A8X8XV49</accession>
<reference evidence="4" key="1">
    <citation type="submission" date="2018-01" db="EMBL/GenBank/DDBJ databases">
        <authorList>
            <person name="Mao J.F."/>
        </authorList>
    </citation>
    <scope>NUCLEOTIDE SEQUENCE</scope>
    <source>
        <strain evidence="4">Huo1</strain>
        <tissue evidence="4">Leaf</tissue>
    </source>
</reference>
<dbReference type="InterPro" id="IPR009755">
    <property type="entry name" value="RMC1_C"/>
</dbReference>
<evidence type="ECO:0008006" key="6">
    <source>
        <dbReference type="Google" id="ProtNLM"/>
    </source>
</evidence>
<dbReference type="GO" id="GO:0035658">
    <property type="term" value="C:Mon1-Ccz1 complex"/>
    <property type="evidence" value="ECO:0007669"/>
    <property type="project" value="InterPro"/>
</dbReference>
<feature type="compositionally biased region" description="Polar residues" evidence="1">
    <location>
        <begin position="745"/>
        <end position="766"/>
    </location>
</feature>
<dbReference type="Proteomes" id="UP000298416">
    <property type="component" value="Unassembled WGS sequence"/>
</dbReference>
<dbReference type="Pfam" id="PF21029">
    <property type="entry name" value="RMC1_N"/>
    <property type="match status" value="1"/>
</dbReference>
<keyword evidence="5" id="KW-1185">Reference proteome</keyword>
<reference evidence="4" key="2">
    <citation type="submission" date="2020-08" db="EMBL/GenBank/DDBJ databases">
        <title>Plant Genome Project.</title>
        <authorList>
            <person name="Zhang R.-G."/>
        </authorList>
    </citation>
    <scope>NUCLEOTIDE SEQUENCE</scope>
    <source>
        <strain evidence="4">Huo1</strain>
        <tissue evidence="4">Leaf</tissue>
    </source>
</reference>
<feature type="compositionally biased region" description="Polar residues" evidence="1">
    <location>
        <begin position="689"/>
        <end position="720"/>
    </location>
</feature>
<comment type="caution">
    <text evidence="4">The sequence shown here is derived from an EMBL/GenBank/DDBJ whole genome shotgun (WGS) entry which is preliminary data.</text>
</comment>
<dbReference type="GO" id="GO:0005765">
    <property type="term" value="C:lysosomal membrane"/>
    <property type="evidence" value="ECO:0007669"/>
    <property type="project" value="TreeGrafter"/>
</dbReference>
<name>A0A8X8XV49_SALSN</name>
<evidence type="ECO:0000313" key="4">
    <source>
        <dbReference type="EMBL" id="KAG6418700.1"/>
    </source>
</evidence>
<organism evidence="4">
    <name type="scientific">Salvia splendens</name>
    <name type="common">Scarlet sage</name>
    <dbReference type="NCBI Taxonomy" id="180675"/>
    <lineage>
        <taxon>Eukaryota</taxon>
        <taxon>Viridiplantae</taxon>
        <taxon>Streptophyta</taxon>
        <taxon>Embryophyta</taxon>
        <taxon>Tracheophyta</taxon>
        <taxon>Spermatophyta</taxon>
        <taxon>Magnoliopsida</taxon>
        <taxon>eudicotyledons</taxon>
        <taxon>Gunneridae</taxon>
        <taxon>Pentapetalae</taxon>
        <taxon>asterids</taxon>
        <taxon>lamiids</taxon>
        <taxon>Lamiales</taxon>
        <taxon>Lamiaceae</taxon>
        <taxon>Nepetoideae</taxon>
        <taxon>Mentheae</taxon>
        <taxon>Salviinae</taxon>
        <taxon>Salvia</taxon>
        <taxon>Salvia subgen. Calosphace</taxon>
        <taxon>core Calosphace</taxon>
    </lineage>
</organism>
<dbReference type="EMBL" id="PNBA02000007">
    <property type="protein sequence ID" value="KAG6418700.1"/>
    <property type="molecule type" value="Genomic_DNA"/>
</dbReference>
<dbReference type="GO" id="GO:0010506">
    <property type="term" value="P:regulation of autophagy"/>
    <property type="evidence" value="ECO:0007669"/>
    <property type="project" value="InterPro"/>
</dbReference>
<feature type="region of interest" description="Disordered" evidence="1">
    <location>
        <begin position="689"/>
        <end position="772"/>
    </location>
</feature>
<dbReference type="GO" id="GO:0031902">
    <property type="term" value="C:late endosome membrane"/>
    <property type="evidence" value="ECO:0007669"/>
    <property type="project" value="TreeGrafter"/>
</dbReference>
<evidence type="ECO:0000313" key="5">
    <source>
        <dbReference type="Proteomes" id="UP000298416"/>
    </source>
</evidence>
<evidence type="ECO:0000256" key="1">
    <source>
        <dbReference type="SAM" id="MobiDB-lite"/>
    </source>
</evidence>
<evidence type="ECO:0000259" key="2">
    <source>
        <dbReference type="Pfam" id="PF07035"/>
    </source>
</evidence>
<proteinExistence type="predicted"/>
<protein>
    <recommendedName>
        <fullName evidence="6">Mic1 domain-containing protein</fullName>
    </recommendedName>
</protein>
<dbReference type="InterPro" id="IPR036322">
    <property type="entry name" value="WD40_repeat_dom_sf"/>
</dbReference>